<evidence type="ECO:0000256" key="3">
    <source>
        <dbReference type="ARBA" id="ARBA00022723"/>
    </source>
</evidence>
<dbReference type="EMBL" id="MCOG01000055">
    <property type="protein sequence ID" value="ORY63721.1"/>
    <property type="molecule type" value="Genomic_DNA"/>
</dbReference>
<dbReference type="SMART" id="SM00270">
    <property type="entry name" value="ChtBD1"/>
    <property type="match status" value="2"/>
</dbReference>
<comment type="cofactor">
    <cofactor evidence="1">
        <name>Co(2+)</name>
        <dbReference type="ChEBI" id="CHEBI:48828"/>
    </cofactor>
</comment>
<dbReference type="GO" id="GO:0008061">
    <property type="term" value="F:chitin binding"/>
    <property type="evidence" value="ECO:0007669"/>
    <property type="project" value="UniProtKB-UniRule"/>
</dbReference>
<evidence type="ECO:0000256" key="7">
    <source>
        <dbReference type="PROSITE-ProRule" id="PRU00261"/>
    </source>
</evidence>
<evidence type="ECO:0000256" key="5">
    <source>
        <dbReference type="ARBA" id="ARBA00022801"/>
    </source>
</evidence>
<dbReference type="InterPro" id="IPR036861">
    <property type="entry name" value="Endochitinase-like_sf"/>
</dbReference>
<organism evidence="9 10">
    <name type="scientific">Neocallimastix californiae</name>
    <dbReference type="NCBI Taxonomy" id="1754190"/>
    <lineage>
        <taxon>Eukaryota</taxon>
        <taxon>Fungi</taxon>
        <taxon>Fungi incertae sedis</taxon>
        <taxon>Chytridiomycota</taxon>
        <taxon>Chytridiomycota incertae sedis</taxon>
        <taxon>Neocallimastigomycetes</taxon>
        <taxon>Neocallimastigales</taxon>
        <taxon>Neocallimastigaceae</taxon>
        <taxon>Neocallimastix</taxon>
    </lineage>
</organism>
<dbReference type="STRING" id="1754190.A0A1Y2DWS4"/>
<name>A0A1Y2DWS4_9FUNG</name>
<reference evidence="9 10" key="1">
    <citation type="submission" date="2016-08" db="EMBL/GenBank/DDBJ databases">
        <title>A Parts List for Fungal Cellulosomes Revealed by Comparative Genomics.</title>
        <authorList>
            <consortium name="DOE Joint Genome Institute"/>
            <person name="Haitjema C.H."/>
            <person name="Gilmore S.P."/>
            <person name="Henske J.K."/>
            <person name="Solomon K.V."/>
            <person name="De Groot R."/>
            <person name="Kuo A."/>
            <person name="Mondo S.J."/>
            <person name="Salamov A.A."/>
            <person name="Labutti K."/>
            <person name="Zhao Z."/>
            <person name="Chiniquy J."/>
            <person name="Barry K."/>
            <person name="Brewer H.M."/>
            <person name="Purvine S.O."/>
            <person name="Wright A.T."/>
            <person name="Boxma B."/>
            <person name="Van Alen T."/>
            <person name="Hackstein J.H."/>
            <person name="Baker S.E."/>
            <person name="Grigoriev I.V."/>
            <person name="O'Malley M.A."/>
        </authorList>
    </citation>
    <scope>NUCLEOTIDE SEQUENCE [LARGE SCALE GENOMIC DNA]</scope>
    <source>
        <strain evidence="9 10">G1</strain>
    </source>
</reference>
<dbReference type="PROSITE" id="PS50941">
    <property type="entry name" value="CHIT_BIND_I_2"/>
    <property type="match status" value="1"/>
</dbReference>
<evidence type="ECO:0000313" key="9">
    <source>
        <dbReference type="EMBL" id="ORY63721.1"/>
    </source>
</evidence>
<dbReference type="Proteomes" id="UP000193920">
    <property type="component" value="Unassembled WGS sequence"/>
</dbReference>
<dbReference type="PROSITE" id="PS00026">
    <property type="entry name" value="CHIT_BIND_I_1"/>
    <property type="match status" value="1"/>
</dbReference>
<keyword evidence="10" id="KW-1185">Reference proteome</keyword>
<dbReference type="InterPro" id="IPR018371">
    <property type="entry name" value="Chitin-binding_1_CS"/>
</dbReference>
<accession>A0A1Y2DWS4</accession>
<evidence type="ECO:0000256" key="6">
    <source>
        <dbReference type="ARBA" id="ARBA00023277"/>
    </source>
</evidence>
<keyword evidence="7" id="KW-1015">Disulfide bond</keyword>
<comment type="caution">
    <text evidence="7">Lacks conserved residue(s) required for the propagation of feature annotation.</text>
</comment>
<dbReference type="GO" id="GO:0016787">
    <property type="term" value="F:hydrolase activity"/>
    <property type="evidence" value="ECO:0007669"/>
    <property type="project" value="UniProtKB-KW"/>
</dbReference>
<keyword evidence="2 7" id="KW-0147">Chitin-binding</keyword>
<feature type="non-terminal residue" evidence="9">
    <location>
        <position position="74"/>
    </location>
</feature>
<keyword evidence="5" id="KW-0378">Hydrolase</keyword>
<dbReference type="OrthoDB" id="649016at2759"/>
<sequence>SACCSKKNYCGTTSAYCGTGCQPKYGLCTSSEEDRCGSGYGRCAKSNECCSKYGWCGTTSEYCGTGCQSRYGIC</sequence>
<dbReference type="AlphaFoldDB" id="A0A1Y2DWS4"/>
<feature type="disulfide bond" evidence="7">
    <location>
        <begin position="49"/>
        <end position="63"/>
    </location>
</feature>
<evidence type="ECO:0000259" key="8">
    <source>
        <dbReference type="PROSITE" id="PS50941"/>
    </source>
</evidence>
<protein>
    <recommendedName>
        <fullName evidence="8">Chitin-binding type-1 domain-containing protein</fullName>
    </recommendedName>
</protein>
<gene>
    <name evidence="9" type="ORF">LY90DRAFT_308871</name>
</gene>
<dbReference type="GO" id="GO:0046872">
    <property type="term" value="F:metal ion binding"/>
    <property type="evidence" value="ECO:0007669"/>
    <property type="project" value="UniProtKB-KW"/>
</dbReference>
<evidence type="ECO:0000256" key="1">
    <source>
        <dbReference type="ARBA" id="ARBA00001941"/>
    </source>
</evidence>
<keyword evidence="3" id="KW-0479">Metal-binding</keyword>
<evidence type="ECO:0000256" key="2">
    <source>
        <dbReference type="ARBA" id="ARBA00022669"/>
    </source>
</evidence>
<dbReference type="SUPFAM" id="SSF57016">
    <property type="entry name" value="Plant lectins/antimicrobial peptides"/>
    <property type="match status" value="2"/>
</dbReference>
<dbReference type="Pfam" id="PF00187">
    <property type="entry name" value="Chitin_bind_1"/>
    <property type="match status" value="1"/>
</dbReference>
<dbReference type="InterPro" id="IPR001002">
    <property type="entry name" value="Chitin-bd_1"/>
</dbReference>
<keyword evidence="6" id="KW-0119">Carbohydrate metabolism</keyword>
<feature type="domain" description="Chitin-binding type-1" evidence="8">
    <location>
        <begin position="33"/>
        <end position="74"/>
    </location>
</feature>
<evidence type="ECO:0000256" key="4">
    <source>
        <dbReference type="ARBA" id="ARBA00022729"/>
    </source>
</evidence>
<comment type="caution">
    <text evidence="9">The sequence shown here is derived from an EMBL/GenBank/DDBJ whole genome shotgun (WGS) entry which is preliminary data.</text>
</comment>
<dbReference type="Gene3D" id="3.30.60.10">
    <property type="entry name" value="Endochitinase-like"/>
    <property type="match status" value="2"/>
</dbReference>
<dbReference type="PANTHER" id="PTHR46471">
    <property type="entry name" value="CHITIN DEACETYLASE"/>
    <property type="match status" value="1"/>
</dbReference>
<dbReference type="PANTHER" id="PTHR46471:SF2">
    <property type="entry name" value="CHITIN DEACETYLASE-RELATED"/>
    <property type="match status" value="1"/>
</dbReference>
<keyword evidence="4" id="KW-0732">Signal</keyword>
<feature type="non-terminal residue" evidence="9">
    <location>
        <position position="1"/>
    </location>
</feature>
<evidence type="ECO:0000313" key="10">
    <source>
        <dbReference type="Proteomes" id="UP000193920"/>
    </source>
</evidence>
<proteinExistence type="predicted"/>